<dbReference type="EMBL" id="KE560729">
    <property type="protein sequence ID" value="EPZ35898.1"/>
    <property type="molecule type" value="Genomic_DNA"/>
</dbReference>
<evidence type="ECO:0000259" key="7">
    <source>
        <dbReference type="Pfam" id="PF12832"/>
    </source>
</evidence>
<dbReference type="Proteomes" id="UP000030755">
    <property type="component" value="Unassembled WGS sequence"/>
</dbReference>
<evidence type="ECO:0000256" key="6">
    <source>
        <dbReference type="SAM" id="Phobius"/>
    </source>
</evidence>
<keyword evidence="5 6" id="KW-0472">Membrane</keyword>
<dbReference type="GO" id="GO:0016020">
    <property type="term" value="C:membrane"/>
    <property type="evidence" value="ECO:0007669"/>
    <property type="project" value="UniProtKB-SubCell"/>
</dbReference>
<evidence type="ECO:0000256" key="2">
    <source>
        <dbReference type="ARBA" id="ARBA00005241"/>
    </source>
</evidence>
<feature type="transmembrane region" description="Helical" evidence="6">
    <location>
        <begin position="197"/>
        <end position="217"/>
    </location>
</feature>
<dbReference type="InterPro" id="IPR024989">
    <property type="entry name" value="MFS_assoc_dom"/>
</dbReference>
<feature type="domain" description="Major facilitator superfamily associated" evidence="7">
    <location>
        <begin position="34"/>
        <end position="419"/>
    </location>
</feature>
<evidence type="ECO:0000256" key="5">
    <source>
        <dbReference type="ARBA" id="ARBA00023136"/>
    </source>
</evidence>
<evidence type="ECO:0000256" key="1">
    <source>
        <dbReference type="ARBA" id="ARBA00004141"/>
    </source>
</evidence>
<comment type="subcellular location">
    <subcellularLocation>
        <location evidence="1">Membrane</location>
        <topology evidence="1">Multi-pass membrane protein</topology>
    </subcellularLocation>
</comment>
<sequence length="468" mass="52326">MVKHADEKKETDGFFTTIFNREFWMHNLLIVPKVLFFSMIFAINTCYTYRTRFFRHEFGIPTNNYGILASILSLVAFASAPFWTYLADRLRKPKVILMIAAFGQAASFFLFLLIKRGTIDTLLQTMVAVVCVGSLVNFFNGALYPLLDRIVVVILSSSTHGTISKDLYGRQRLWGSLGNFIAVSLMGFLMHGDNYQVTYPAVGISFTIFLIIGYYLIPSDKIHKNKNVEDDHDKGEKEANSDAEKFSTWESMKKLFGNPRFSFFLLIVLFNGLAKAMGSHFMSNYLEEEADGLSATKGQVAIASNCGQTMEILIFLFSKDLIQRFGINTLMVVAQLSLIIRFAIHSFLPVGQNNEIYIYIAYFAEAMKGISFGCMTASGVMVAVKEAPKHLQATAQGLFSGIYIGLAPSLAGIIGYMLIPDVAPLSEDESEASILNRKLELLKSSNDRRNKVKNEKDEVLKSAEAEVK</sequence>
<dbReference type="InterPro" id="IPR051717">
    <property type="entry name" value="MFS_MFSD6"/>
</dbReference>
<name>A0A075B046_ROZAC</name>
<gene>
    <name evidence="8" type="ORF">O9G_003543</name>
</gene>
<dbReference type="OrthoDB" id="515887at2759"/>
<accession>A0A075B046</accession>
<feature type="transmembrane region" description="Helical" evidence="6">
    <location>
        <begin position="95"/>
        <end position="114"/>
    </location>
</feature>
<dbReference type="HOGENOM" id="CLU_506371_0_0_1"/>
<feature type="transmembrane region" description="Helical" evidence="6">
    <location>
        <begin position="325"/>
        <end position="344"/>
    </location>
</feature>
<dbReference type="InterPro" id="IPR036259">
    <property type="entry name" value="MFS_trans_sf"/>
</dbReference>
<feature type="transmembrane region" description="Helical" evidence="6">
    <location>
        <begin position="65"/>
        <end position="83"/>
    </location>
</feature>
<feature type="transmembrane region" description="Helical" evidence="6">
    <location>
        <begin position="28"/>
        <end position="50"/>
    </location>
</feature>
<evidence type="ECO:0000313" key="9">
    <source>
        <dbReference type="Proteomes" id="UP000030755"/>
    </source>
</evidence>
<evidence type="ECO:0000256" key="4">
    <source>
        <dbReference type="ARBA" id="ARBA00022989"/>
    </source>
</evidence>
<feature type="transmembrane region" description="Helical" evidence="6">
    <location>
        <begin position="298"/>
        <end position="318"/>
    </location>
</feature>
<evidence type="ECO:0000256" key="3">
    <source>
        <dbReference type="ARBA" id="ARBA00022692"/>
    </source>
</evidence>
<reference evidence="8 9" key="1">
    <citation type="journal article" date="2013" name="Curr. Biol.">
        <title>Shared signatures of parasitism and phylogenomics unite Cryptomycota and microsporidia.</title>
        <authorList>
            <person name="James T.Y."/>
            <person name="Pelin A."/>
            <person name="Bonen L."/>
            <person name="Ahrendt S."/>
            <person name="Sain D."/>
            <person name="Corradi N."/>
            <person name="Stajich J.E."/>
        </authorList>
    </citation>
    <scope>NUCLEOTIDE SEQUENCE [LARGE SCALE GENOMIC DNA]</scope>
    <source>
        <strain evidence="8 9">CSF55</strain>
    </source>
</reference>
<protein>
    <submittedName>
        <fullName evidence="8">Major facilitator superfamily domain-containing protein</fullName>
    </submittedName>
</protein>
<keyword evidence="4 6" id="KW-1133">Transmembrane helix</keyword>
<comment type="similarity">
    <text evidence="2">Belongs to the major facilitator superfamily. MFSD6 family.</text>
</comment>
<dbReference type="OMA" id="ITCCCIT"/>
<feature type="transmembrane region" description="Helical" evidence="6">
    <location>
        <begin position="356"/>
        <end position="384"/>
    </location>
</feature>
<dbReference type="PANTHER" id="PTHR16172:SF41">
    <property type="entry name" value="MAJOR FACILITATOR SUPERFAMILY DOMAIN-CONTAINING PROTEIN 6-LIKE"/>
    <property type="match status" value="1"/>
</dbReference>
<dbReference type="STRING" id="988480.A0A075B046"/>
<dbReference type="Pfam" id="PF12832">
    <property type="entry name" value="MFS_1_like"/>
    <property type="match status" value="1"/>
</dbReference>
<proteinExistence type="inferred from homology"/>
<organism evidence="8 9">
    <name type="scientific">Rozella allomycis (strain CSF55)</name>
    <dbReference type="NCBI Taxonomy" id="988480"/>
    <lineage>
        <taxon>Eukaryota</taxon>
        <taxon>Fungi</taxon>
        <taxon>Fungi incertae sedis</taxon>
        <taxon>Cryptomycota</taxon>
        <taxon>Cryptomycota incertae sedis</taxon>
        <taxon>Rozella</taxon>
    </lineage>
</organism>
<dbReference type="Gene3D" id="1.20.1250.20">
    <property type="entry name" value="MFS general substrate transporter like domains"/>
    <property type="match status" value="2"/>
</dbReference>
<keyword evidence="3 6" id="KW-0812">Transmembrane</keyword>
<feature type="transmembrane region" description="Helical" evidence="6">
    <location>
        <begin position="261"/>
        <end position="278"/>
    </location>
</feature>
<dbReference type="AlphaFoldDB" id="A0A075B046"/>
<feature type="transmembrane region" description="Helical" evidence="6">
    <location>
        <begin position="126"/>
        <end position="147"/>
    </location>
</feature>
<feature type="transmembrane region" description="Helical" evidence="6">
    <location>
        <begin position="396"/>
        <end position="419"/>
    </location>
</feature>
<dbReference type="PANTHER" id="PTHR16172">
    <property type="entry name" value="MAJOR FACILITATOR SUPERFAMILY DOMAIN-CONTAINING PROTEIN 6-LIKE"/>
    <property type="match status" value="1"/>
</dbReference>
<dbReference type="SUPFAM" id="SSF103473">
    <property type="entry name" value="MFS general substrate transporter"/>
    <property type="match status" value="1"/>
</dbReference>
<evidence type="ECO:0000313" key="8">
    <source>
        <dbReference type="EMBL" id="EPZ35898.1"/>
    </source>
</evidence>
<keyword evidence="9" id="KW-1185">Reference proteome</keyword>